<name>A0A9W8L5A6_9FUNG</name>
<feature type="compositionally biased region" description="Polar residues" evidence="4">
    <location>
        <begin position="434"/>
        <end position="465"/>
    </location>
</feature>
<dbReference type="Proteomes" id="UP001151516">
    <property type="component" value="Unassembled WGS sequence"/>
</dbReference>
<dbReference type="OrthoDB" id="5565197at2759"/>
<evidence type="ECO:0000256" key="4">
    <source>
        <dbReference type="SAM" id="MobiDB-lite"/>
    </source>
</evidence>
<sequence>MAQVNAEPLASWEHREELSVERSLCHSSGLLSTCDTAETIDPQQQAPFGSIKGSLISENYAVASPNWHPSSLTAGQLSSGDSPAIASDSELCGHLSKDLATVPYSMSGQSMALKSSVVGGGPLGIDYGADSMLFHSPIPMPAALSTSVSAPALVPTSQSYFTFGSSSATTPMAIHMSTNSSPTSQHTGLLNHSNVSPFDRIPSSGMNSVDCTPSFAAALPSPLQSRQQFLVPARSYSSRSDLASDLKIVTRPPMLHSKSAIYTAPNSATANSGNGDSRFSSTDQSGHGLAAHPPLSAGARPDSALFPSLLYRICMDPNMDHIAYWDEENHVCIPVIENLRVQLNVMGMTANHTDSLQKNFNDYQFNRRTDQRRVRHTTEVAIVKFYNPSFLPDREDLLHLVVRKSALKKLQNTANQRDRPSASTSRKKPRVPSVRTNGQRSARQSGTERSNPYSRHGSGESTHVSAFQLPISTLGHFPPHSASSPSSQLQPMYHSGESSASTMMMPLGVHSVGFGMPPPASAGERADSALLPPATSGSYAQQPFYMGHQQPAFGLHNVIAQPHSGLTPIQSQYTPAFPSGHASYPRHANLQASPQYQPQSALHGEYSDSYGAASYQQLAQHGQQQPQQQAQIPQQQYHLFGSSNDLASEYSPPRTVSSGNYPM</sequence>
<comment type="subcellular location">
    <subcellularLocation>
        <location evidence="1">Nucleus</location>
    </subcellularLocation>
</comment>
<keyword evidence="7" id="KW-1185">Reference proteome</keyword>
<dbReference type="GO" id="GO:0043565">
    <property type="term" value="F:sequence-specific DNA binding"/>
    <property type="evidence" value="ECO:0007669"/>
    <property type="project" value="InterPro"/>
</dbReference>
<protein>
    <recommendedName>
        <fullName evidence="5">HSF-type DNA-binding domain-containing protein</fullName>
    </recommendedName>
</protein>
<evidence type="ECO:0000313" key="7">
    <source>
        <dbReference type="Proteomes" id="UP001151516"/>
    </source>
</evidence>
<keyword evidence="3" id="KW-0539">Nucleus</keyword>
<feature type="region of interest" description="Disordered" evidence="4">
    <location>
        <begin position="410"/>
        <end position="499"/>
    </location>
</feature>
<dbReference type="Pfam" id="PF00447">
    <property type="entry name" value="HSF_DNA-bind"/>
    <property type="match status" value="1"/>
</dbReference>
<accession>A0A9W8L5A6</accession>
<reference evidence="6" key="1">
    <citation type="submission" date="2022-07" db="EMBL/GenBank/DDBJ databases">
        <title>Phylogenomic reconstructions and comparative analyses of Kickxellomycotina fungi.</title>
        <authorList>
            <person name="Reynolds N.K."/>
            <person name="Stajich J.E."/>
            <person name="Barry K."/>
            <person name="Grigoriev I.V."/>
            <person name="Crous P."/>
            <person name="Smith M.E."/>
        </authorList>
    </citation>
    <scope>NUCLEOTIDE SEQUENCE</scope>
    <source>
        <strain evidence="6">CBS 109367</strain>
    </source>
</reference>
<feature type="compositionally biased region" description="Low complexity" evidence="4">
    <location>
        <begin position="478"/>
        <end position="487"/>
    </location>
</feature>
<dbReference type="GO" id="GO:0005634">
    <property type="term" value="C:nucleus"/>
    <property type="evidence" value="ECO:0007669"/>
    <property type="project" value="UniProtKB-SubCell"/>
</dbReference>
<feature type="compositionally biased region" description="Polar residues" evidence="4">
    <location>
        <begin position="654"/>
        <end position="663"/>
    </location>
</feature>
<comment type="caution">
    <text evidence="6">The sequence shown here is derived from an EMBL/GenBank/DDBJ whole genome shotgun (WGS) entry which is preliminary data.</text>
</comment>
<feature type="region of interest" description="Disordered" evidence="4">
    <location>
        <begin position="615"/>
        <end position="634"/>
    </location>
</feature>
<organism evidence="6 7">
    <name type="scientific">Coemansia spiralis</name>
    <dbReference type="NCBI Taxonomy" id="417178"/>
    <lineage>
        <taxon>Eukaryota</taxon>
        <taxon>Fungi</taxon>
        <taxon>Fungi incertae sedis</taxon>
        <taxon>Zoopagomycota</taxon>
        <taxon>Kickxellomycotina</taxon>
        <taxon>Kickxellomycetes</taxon>
        <taxon>Kickxellales</taxon>
        <taxon>Kickxellaceae</taxon>
        <taxon>Coemansia</taxon>
    </lineage>
</organism>
<feature type="region of interest" description="Disordered" evidence="4">
    <location>
        <begin position="644"/>
        <end position="663"/>
    </location>
</feature>
<dbReference type="EMBL" id="JANBTX010000064">
    <property type="protein sequence ID" value="KAJ2687712.1"/>
    <property type="molecule type" value="Genomic_DNA"/>
</dbReference>
<proteinExistence type="predicted"/>
<keyword evidence="2" id="KW-0238">DNA-binding</keyword>
<evidence type="ECO:0000259" key="5">
    <source>
        <dbReference type="Pfam" id="PF00447"/>
    </source>
</evidence>
<feature type="domain" description="HSF-type DNA-binding" evidence="5">
    <location>
        <begin position="306"/>
        <end position="404"/>
    </location>
</feature>
<gene>
    <name evidence="6" type="ORF">IWW39_002719</name>
</gene>
<evidence type="ECO:0000256" key="1">
    <source>
        <dbReference type="ARBA" id="ARBA00004123"/>
    </source>
</evidence>
<dbReference type="GO" id="GO:0003700">
    <property type="term" value="F:DNA-binding transcription factor activity"/>
    <property type="evidence" value="ECO:0007669"/>
    <property type="project" value="InterPro"/>
</dbReference>
<feature type="region of interest" description="Disordered" evidence="4">
    <location>
        <begin position="265"/>
        <end position="296"/>
    </location>
</feature>
<evidence type="ECO:0000313" key="6">
    <source>
        <dbReference type="EMBL" id="KAJ2687712.1"/>
    </source>
</evidence>
<dbReference type="Gene3D" id="1.10.10.10">
    <property type="entry name" value="Winged helix-like DNA-binding domain superfamily/Winged helix DNA-binding domain"/>
    <property type="match status" value="1"/>
</dbReference>
<dbReference type="AlphaFoldDB" id="A0A9W8L5A6"/>
<dbReference type="InterPro" id="IPR000232">
    <property type="entry name" value="HSF_DNA-bd"/>
</dbReference>
<dbReference type="InterPro" id="IPR036390">
    <property type="entry name" value="WH_DNA-bd_sf"/>
</dbReference>
<dbReference type="InterPro" id="IPR036388">
    <property type="entry name" value="WH-like_DNA-bd_sf"/>
</dbReference>
<evidence type="ECO:0000256" key="3">
    <source>
        <dbReference type="ARBA" id="ARBA00023242"/>
    </source>
</evidence>
<feature type="compositionally biased region" description="Polar residues" evidence="4">
    <location>
        <begin position="265"/>
        <end position="285"/>
    </location>
</feature>
<dbReference type="SUPFAM" id="SSF46785">
    <property type="entry name" value="Winged helix' DNA-binding domain"/>
    <property type="match status" value="1"/>
</dbReference>
<evidence type="ECO:0000256" key="2">
    <source>
        <dbReference type="ARBA" id="ARBA00023125"/>
    </source>
</evidence>